<protein>
    <submittedName>
        <fullName evidence="1">Uncharacterized protein</fullName>
    </submittedName>
</protein>
<sequence>MMLKKLCQFLKLRQGKKAKRLEALKSQKLIITKTVVLTKESDFKTVVSYLNNLGIQTTNKSIPEIEREIDKKITESITIELAKHSDSTKVKHIGERYAAVTENRNLMMLKFHISALKSWTKDQSTEQPVVKF</sequence>
<dbReference type="RefSeq" id="WP_386116725.1">
    <property type="nucleotide sequence ID" value="NZ_JBHTKM010000063.1"/>
</dbReference>
<evidence type="ECO:0000313" key="1">
    <source>
        <dbReference type="EMBL" id="MFD1016188.1"/>
    </source>
</evidence>
<dbReference type="EMBL" id="JBHTKM010000063">
    <property type="protein sequence ID" value="MFD1016188.1"/>
    <property type="molecule type" value="Genomic_DNA"/>
</dbReference>
<proteinExistence type="predicted"/>
<comment type="caution">
    <text evidence="1">The sequence shown here is derived from an EMBL/GenBank/DDBJ whole genome shotgun (WGS) entry which is preliminary data.</text>
</comment>
<gene>
    <name evidence="1" type="ORF">ACFQ13_09680</name>
</gene>
<dbReference type="Proteomes" id="UP001597086">
    <property type="component" value="Unassembled WGS sequence"/>
</dbReference>
<reference evidence="2" key="1">
    <citation type="journal article" date="2019" name="Int. J. Syst. Evol. Microbiol.">
        <title>The Global Catalogue of Microorganisms (GCM) 10K type strain sequencing project: providing services to taxonomists for standard genome sequencing and annotation.</title>
        <authorList>
            <consortium name="The Broad Institute Genomics Platform"/>
            <consortium name="The Broad Institute Genome Sequencing Center for Infectious Disease"/>
            <person name="Wu L."/>
            <person name="Ma J."/>
        </authorList>
    </citation>
    <scope>NUCLEOTIDE SEQUENCE [LARGE SCALE GENOMIC DNA]</scope>
    <source>
        <strain evidence="2">CCUG 56098</strain>
    </source>
</reference>
<accession>A0ABW3KTM6</accession>
<evidence type="ECO:0000313" key="2">
    <source>
        <dbReference type="Proteomes" id="UP001597086"/>
    </source>
</evidence>
<name>A0ABW3KTM6_9FLAO</name>
<organism evidence="1 2">
    <name type="scientific">Winogradskyella rapida</name>
    <dbReference type="NCBI Taxonomy" id="549701"/>
    <lineage>
        <taxon>Bacteria</taxon>
        <taxon>Pseudomonadati</taxon>
        <taxon>Bacteroidota</taxon>
        <taxon>Flavobacteriia</taxon>
        <taxon>Flavobacteriales</taxon>
        <taxon>Flavobacteriaceae</taxon>
        <taxon>Winogradskyella</taxon>
    </lineage>
</organism>
<keyword evidence="2" id="KW-1185">Reference proteome</keyword>